<dbReference type="EMBL" id="BDGG01000007">
    <property type="protein sequence ID" value="GAV01423.1"/>
    <property type="molecule type" value="Genomic_DNA"/>
</dbReference>
<evidence type="ECO:0000313" key="2">
    <source>
        <dbReference type="Proteomes" id="UP000186922"/>
    </source>
</evidence>
<reference evidence="1 2" key="1">
    <citation type="journal article" date="2016" name="Nat. Commun.">
        <title>Extremotolerant tardigrade genome and improved radiotolerance of human cultured cells by tardigrade-unique protein.</title>
        <authorList>
            <person name="Hashimoto T."/>
            <person name="Horikawa D.D."/>
            <person name="Saito Y."/>
            <person name="Kuwahara H."/>
            <person name="Kozuka-Hata H."/>
            <person name="Shin-I T."/>
            <person name="Minakuchi Y."/>
            <person name="Ohishi K."/>
            <person name="Motoyama A."/>
            <person name="Aizu T."/>
            <person name="Enomoto A."/>
            <person name="Kondo K."/>
            <person name="Tanaka S."/>
            <person name="Hara Y."/>
            <person name="Koshikawa S."/>
            <person name="Sagara H."/>
            <person name="Miura T."/>
            <person name="Yokobori S."/>
            <person name="Miyagawa K."/>
            <person name="Suzuki Y."/>
            <person name="Kubo T."/>
            <person name="Oyama M."/>
            <person name="Kohara Y."/>
            <person name="Fujiyama A."/>
            <person name="Arakawa K."/>
            <person name="Katayama T."/>
            <person name="Toyoda A."/>
            <person name="Kunieda T."/>
        </authorList>
    </citation>
    <scope>NUCLEOTIDE SEQUENCE [LARGE SCALE GENOMIC DNA]</scope>
    <source>
        <strain evidence="1 2">YOKOZUNA-1</strain>
    </source>
</reference>
<name>A0A1D1VMQ2_RAMVA</name>
<accession>A0A1D1VMQ2</accession>
<gene>
    <name evidence="1" type="primary">RvY_12137-1</name>
    <name evidence="1" type="synonym">RvY_12137.1</name>
    <name evidence="1" type="ORF">RvY_12137</name>
</gene>
<organism evidence="1 2">
    <name type="scientific">Ramazzottius varieornatus</name>
    <name type="common">Water bear</name>
    <name type="synonym">Tardigrade</name>
    <dbReference type="NCBI Taxonomy" id="947166"/>
    <lineage>
        <taxon>Eukaryota</taxon>
        <taxon>Metazoa</taxon>
        <taxon>Ecdysozoa</taxon>
        <taxon>Tardigrada</taxon>
        <taxon>Eutardigrada</taxon>
        <taxon>Parachela</taxon>
        <taxon>Hypsibioidea</taxon>
        <taxon>Ramazzottiidae</taxon>
        <taxon>Ramazzottius</taxon>
    </lineage>
</organism>
<proteinExistence type="predicted"/>
<sequence>LPIRSKAKIFLIEQGLPSKWPNSLFEIHSLSCFDIPVDIFEPHVQPGRFWFFDSRCRIETLTWGPVDNSFGRCDRSSPPGVTLVKFFKLLFNIIKRLRVQPKQLEKLYE</sequence>
<dbReference type="Proteomes" id="UP000186922">
    <property type="component" value="Unassembled WGS sequence"/>
</dbReference>
<evidence type="ECO:0000313" key="1">
    <source>
        <dbReference type="EMBL" id="GAV01423.1"/>
    </source>
</evidence>
<protein>
    <submittedName>
        <fullName evidence="1">Uncharacterized protein</fullName>
    </submittedName>
</protein>
<dbReference type="AlphaFoldDB" id="A0A1D1VMQ2"/>
<feature type="non-terminal residue" evidence="1">
    <location>
        <position position="1"/>
    </location>
</feature>
<comment type="caution">
    <text evidence="1">The sequence shown here is derived from an EMBL/GenBank/DDBJ whole genome shotgun (WGS) entry which is preliminary data.</text>
</comment>
<keyword evidence="2" id="KW-1185">Reference proteome</keyword>